<dbReference type="SUPFAM" id="SSF53955">
    <property type="entry name" value="Lysozyme-like"/>
    <property type="match status" value="1"/>
</dbReference>
<dbReference type="InterPro" id="IPR023347">
    <property type="entry name" value="Lysozyme_dom_sf"/>
</dbReference>
<organism evidence="8 9">
    <name type="scientific">Cutaneotrichosporon spelunceum</name>
    <dbReference type="NCBI Taxonomy" id="1672016"/>
    <lineage>
        <taxon>Eukaryota</taxon>
        <taxon>Fungi</taxon>
        <taxon>Dikarya</taxon>
        <taxon>Basidiomycota</taxon>
        <taxon>Agaricomycotina</taxon>
        <taxon>Tremellomycetes</taxon>
        <taxon>Trichosporonales</taxon>
        <taxon>Trichosporonaceae</taxon>
        <taxon>Cutaneotrichosporon</taxon>
    </lineage>
</organism>
<keyword evidence="7" id="KW-0732">Signal</keyword>
<dbReference type="InterPro" id="IPR002196">
    <property type="entry name" value="Glyco_hydro_24"/>
</dbReference>
<dbReference type="AlphaFoldDB" id="A0AAD3TN27"/>
<comment type="catalytic activity">
    <reaction evidence="1">
        <text>Hydrolysis of (1-&gt;4)-beta-linkages between N-acetylmuramic acid and N-acetyl-D-glucosamine residues in a peptidoglycan and between N-acetyl-D-glucosamine residues in chitodextrins.</text>
        <dbReference type="EC" id="3.2.1.17"/>
    </reaction>
</comment>
<dbReference type="GO" id="GO:0042742">
    <property type="term" value="P:defense response to bacterium"/>
    <property type="evidence" value="ECO:0007669"/>
    <property type="project" value="UniProtKB-KW"/>
</dbReference>
<dbReference type="InterPro" id="IPR033907">
    <property type="entry name" value="Endolysin_autolysin"/>
</dbReference>
<keyword evidence="4" id="KW-0378">Hydrolase</keyword>
<keyword evidence="6" id="KW-0326">Glycosidase</keyword>
<evidence type="ECO:0008006" key="10">
    <source>
        <dbReference type="Google" id="ProtNLM"/>
    </source>
</evidence>
<evidence type="ECO:0000256" key="7">
    <source>
        <dbReference type="SAM" id="SignalP"/>
    </source>
</evidence>
<reference evidence="8" key="2">
    <citation type="submission" date="2023-06" db="EMBL/GenBank/DDBJ databases">
        <authorList>
            <person name="Kobayashi Y."/>
            <person name="Kayamori A."/>
            <person name="Aoki K."/>
            <person name="Shiwa Y."/>
            <person name="Fujita N."/>
            <person name="Sugita T."/>
            <person name="Iwasaki W."/>
            <person name="Tanaka N."/>
            <person name="Takashima M."/>
        </authorList>
    </citation>
    <scope>NUCLEOTIDE SEQUENCE</scope>
    <source>
        <strain evidence="8">HIS016</strain>
    </source>
</reference>
<sequence>MIRALLALVVALPALAAGPYPIKEAGSRCRTGPGTSFSVVKQYALGRMVTLVCQTEGENINGNTIWDKTTEGCFVSDYLVKTGTNDYVAPRCNSSPNPPSGKPCALLNAAGIALVKEFEGFVPSPAPDPIGLPTVGYGHLCETKGCGEVRYKFPLTQATASQLLNDDLPRYTTCLGEMLGSGVTLNDNQWAALTSWVYNLGCGQTKSSTAIRRINAGENPTTVVEQEFPKWVYAGGQKFSGLVRRRDAEIALCKKPSSKQAYPKCT</sequence>
<evidence type="ECO:0000256" key="2">
    <source>
        <dbReference type="ARBA" id="ARBA00022529"/>
    </source>
</evidence>
<reference evidence="8" key="1">
    <citation type="journal article" date="2023" name="BMC Genomics">
        <title>Chromosome-level genome assemblies of Cutaneotrichosporon spp. (Trichosporonales, Basidiomycota) reveal imbalanced evolution between nucleotide sequences and chromosome synteny.</title>
        <authorList>
            <person name="Kobayashi Y."/>
            <person name="Kayamori A."/>
            <person name="Aoki K."/>
            <person name="Shiwa Y."/>
            <person name="Matsutani M."/>
            <person name="Fujita N."/>
            <person name="Sugita T."/>
            <person name="Iwasaki W."/>
            <person name="Tanaka N."/>
            <person name="Takashima M."/>
        </authorList>
    </citation>
    <scope>NUCLEOTIDE SEQUENCE</scope>
    <source>
        <strain evidence="8">HIS016</strain>
    </source>
</reference>
<dbReference type="Gene3D" id="1.10.530.40">
    <property type="match status" value="1"/>
</dbReference>
<evidence type="ECO:0000256" key="1">
    <source>
        <dbReference type="ARBA" id="ARBA00000632"/>
    </source>
</evidence>
<accession>A0AAD3TN27</accession>
<dbReference type="PANTHER" id="PTHR38107:SF3">
    <property type="entry name" value="LYSOZYME RRRD-RELATED"/>
    <property type="match status" value="1"/>
</dbReference>
<keyword evidence="3" id="KW-0081">Bacteriolytic enzyme</keyword>
<dbReference type="Proteomes" id="UP001222932">
    <property type="component" value="Unassembled WGS sequence"/>
</dbReference>
<feature type="chain" id="PRO_5042193925" description="Lysozyme" evidence="7">
    <location>
        <begin position="17"/>
        <end position="266"/>
    </location>
</feature>
<keyword evidence="5" id="KW-1035">Host cytoplasm</keyword>
<dbReference type="CDD" id="cd00737">
    <property type="entry name" value="lyz_endolysin_autolysin"/>
    <property type="match status" value="1"/>
</dbReference>
<evidence type="ECO:0000256" key="5">
    <source>
        <dbReference type="ARBA" id="ARBA00023200"/>
    </source>
</evidence>
<keyword evidence="2" id="KW-0929">Antimicrobial</keyword>
<evidence type="ECO:0000256" key="4">
    <source>
        <dbReference type="ARBA" id="ARBA00022801"/>
    </source>
</evidence>
<dbReference type="InterPro" id="IPR034690">
    <property type="entry name" value="Endolysin_T4_type"/>
</dbReference>
<comment type="caution">
    <text evidence="8">The sequence shown here is derived from an EMBL/GenBank/DDBJ whole genome shotgun (WGS) entry which is preliminary data.</text>
</comment>
<dbReference type="GO" id="GO:0016998">
    <property type="term" value="P:cell wall macromolecule catabolic process"/>
    <property type="evidence" value="ECO:0007669"/>
    <property type="project" value="InterPro"/>
</dbReference>
<protein>
    <recommendedName>
        <fullName evidence="10">Lysozyme</fullName>
    </recommendedName>
</protein>
<dbReference type="GO" id="GO:0009253">
    <property type="term" value="P:peptidoglycan catabolic process"/>
    <property type="evidence" value="ECO:0007669"/>
    <property type="project" value="InterPro"/>
</dbReference>
<evidence type="ECO:0000313" key="9">
    <source>
        <dbReference type="Proteomes" id="UP001222932"/>
    </source>
</evidence>
<proteinExistence type="inferred from homology"/>
<dbReference type="InterPro" id="IPR051018">
    <property type="entry name" value="Bacteriophage_GH24"/>
</dbReference>
<gene>
    <name evidence="8" type="ORF">CspeluHIS016_0100950</name>
</gene>
<dbReference type="GO" id="GO:0031640">
    <property type="term" value="P:killing of cells of another organism"/>
    <property type="evidence" value="ECO:0007669"/>
    <property type="project" value="UniProtKB-KW"/>
</dbReference>
<dbReference type="GO" id="GO:0003796">
    <property type="term" value="F:lysozyme activity"/>
    <property type="evidence" value="ECO:0007669"/>
    <property type="project" value="UniProtKB-EC"/>
</dbReference>
<dbReference type="HAMAP" id="MF_04110">
    <property type="entry name" value="ENDOLYSIN_T4"/>
    <property type="match status" value="1"/>
</dbReference>
<name>A0AAD3TN27_9TREE</name>
<evidence type="ECO:0000256" key="6">
    <source>
        <dbReference type="ARBA" id="ARBA00023295"/>
    </source>
</evidence>
<keyword evidence="9" id="KW-1185">Reference proteome</keyword>
<evidence type="ECO:0000256" key="3">
    <source>
        <dbReference type="ARBA" id="ARBA00022638"/>
    </source>
</evidence>
<dbReference type="InterPro" id="IPR023346">
    <property type="entry name" value="Lysozyme-like_dom_sf"/>
</dbReference>
<evidence type="ECO:0000313" key="8">
    <source>
        <dbReference type="EMBL" id="GMK53509.1"/>
    </source>
</evidence>
<dbReference type="Pfam" id="PF00959">
    <property type="entry name" value="Phage_lysozyme"/>
    <property type="match status" value="1"/>
</dbReference>
<dbReference type="PANTHER" id="PTHR38107">
    <property type="match status" value="1"/>
</dbReference>
<dbReference type="EMBL" id="BTCM01000001">
    <property type="protein sequence ID" value="GMK53509.1"/>
    <property type="molecule type" value="Genomic_DNA"/>
</dbReference>
<feature type="signal peptide" evidence="7">
    <location>
        <begin position="1"/>
        <end position="16"/>
    </location>
</feature>